<dbReference type="GO" id="GO:0016887">
    <property type="term" value="F:ATP hydrolysis activity"/>
    <property type="evidence" value="ECO:0007669"/>
    <property type="project" value="TreeGrafter"/>
</dbReference>
<organism evidence="4 5">
    <name type="scientific">Triticum urartu</name>
    <name type="common">Red wild einkorn</name>
    <name type="synonym">Crithodium urartu</name>
    <dbReference type="NCBI Taxonomy" id="4572"/>
    <lineage>
        <taxon>Eukaryota</taxon>
        <taxon>Viridiplantae</taxon>
        <taxon>Streptophyta</taxon>
        <taxon>Embryophyta</taxon>
        <taxon>Tracheophyta</taxon>
        <taxon>Spermatophyta</taxon>
        <taxon>Magnoliopsida</taxon>
        <taxon>Liliopsida</taxon>
        <taxon>Poales</taxon>
        <taxon>Poaceae</taxon>
        <taxon>BOP clade</taxon>
        <taxon>Pooideae</taxon>
        <taxon>Triticodae</taxon>
        <taxon>Triticeae</taxon>
        <taxon>Triticinae</taxon>
        <taxon>Triticum</taxon>
    </lineage>
</organism>
<evidence type="ECO:0000313" key="5">
    <source>
        <dbReference type="Proteomes" id="UP000015106"/>
    </source>
</evidence>
<evidence type="ECO:0000256" key="2">
    <source>
        <dbReference type="ARBA" id="ARBA00022840"/>
    </source>
</evidence>
<proteinExistence type="predicted"/>
<evidence type="ECO:0000313" key="4">
    <source>
        <dbReference type="EnsemblPlants" id="TuG1812G0700000557.01.T01"/>
    </source>
</evidence>
<dbReference type="InterPro" id="IPR050130">
    <property type="entry name" value="ClpA_ClpB"/>
</dbReference>
<keyword evidence="1" id="KW-0547">Nucleotide-binding</keyword>
<name>A0A8R7QU22_TRIUA</name>
<keyword evidence="5" id="KW-1185">Reference proteome</keyword>
<reference evidence="5" key="1">
    <citation type="journal article" date="2013" name="Nature">
        <title>Draft genome of the wheat A-genome progenitor Triticum urartu.</title>
        <authorList>
            <person name="Ling H.Q."/>
            <person name="Zhao S."/>
            <person name="Liu D."/>
            <person name="Wang J."/>
            <person name="Sun H."/>
            <person name="Zhang C."/>
            <person name="Fan H."/>
            <person name="Li D."/>
            <person name="Dong L."/>
            <person name="Tao Y."/>
            <person name="Gao C."/>
            <person name="Wu H."/>
            <person name="Li Y."/>
            <person name="Cui Y."/>
            <person name="Guo X."/>
            <person name="Zheng S."/>
            <person name="Wang B."/>
            <person name="Yu K."/>
            <person name="Liang Q."/>
            <person name="Yang W."/>
            <person name="Lou X."/>
            <person name="Chen J."/>
            <person name="Feng M."/>
            <person name="Jian J."/>
            <person name="Zhang X."/>
            <person name="Luo G."/>
            <person name="Jiang Y."/>
            <person name="Liu J."/>
            <person name="Wang Z."/>
            <person name="Sha Y."/>
            <person name="Zhang B."/>
            <person name="Wu H."/>
            <person name="Tang D."/>
            <person name="Shen Q."/>
            <person name="Xue P."/>
            <person name="Zou S."/>
            <person name="Wang X."/>
            <person name="Liu X."/>
            <person name="Wang F."/>
            <person name="Yang Y."/>
            <person name="An X."/>
            <person name="Dong Z."/>
            <person name="Zhang K."/>
            <person name="Zhang X."/>
            <person name="Luo M.C."/>
            <person name="Dvorak J."/>
            <person name="Tong Y."/>
            <person name="Wang J."/>
            <person name="Yang H."/>
            <person name="Li Z."/>
            <person name="Wang D."/>
            <person name="Zhang A."/>
            <person name="Wang J."/>
        </authorList>
    </citation>
    <scope>NUCLEOTIDE SEQUENCE</scope>
    <source>
        <strain evidence="5">cv. G1812</strain>
    </source>
</reference>
<reference evidence="4" key="3">
    <citation type="submission" date="2022-06" db="UniProtKB">
        <authorList>
            <consortium name="EnsemblPlants"/>
        </authorList>
    </citation>
    <scope>IDENTIFICATION</scope>
</reference>
<dbReference type="GO" id="GO:0005524">
    <property type="term" value="F:ATP binding"/>
    <property type="evidence" value="ECO:0007669"/>
    <property type="project" value="UniProtKB-KW"/>
</dbReference>
<dbReference type="AlphaFoldDB" id="A0A8R7QU22"/>
<reference evidence="4" key="2">
    <citation type="submission" date="2018-03" db="EMBL/GenBank/DDBJ databases">
        <title>The Triticum urartu genome reveals the dynamic nature of wheat genome evolution.</title>
        <authorList>
            <person name="Ling H."/>
            <person name="Ma B."/>
            <person name="Shi X."/>
            <person name="Liu H."/>
            <person name="Dong L."/>
            <person name="Sun H."/>
            <person name="Cao Y."/>
            <person name="Gao Q."/>
            <person name="Zheng S."/>
            <person name="Li Y."/>
            <person name="Yu Y."/>
            <person name="Du H."/>
            <person name="Qi M."/>
            <person name="Li Y."/>
            <person name="Yu H."/>
            <person name="Cui Y."/>
            <person name="Wang N."/>
            <person name="Chen C."/>
            <person name="Wu H."/>
            <person name="Zhao Y."/>
            <person name="Zhang J."/>
            <person name="Li Y."/>
            <person name="Zhou W."/>
            <person name="Zhang B."/>
            <person name="Hu W."/>
            <person name="Eijk M."/>
            <person name="Tang J."/>
            <person name="Witsenboer H."/>
            <person name="Zhao S."/>
            <person name="Li Z."/>
            <person name="Zhang A."/>
            <person name="Wang D."/>
            <person name="Liang C."/>
        </authorList>
    </citation>
    <scope>NUCLEOTIDE SEQUENCE [LARGE SCALE GENOMIC DNA]</scope>
    <source>
        <strain evidence="4">cv. G1812</strain>
    </source>
</reference>
<dbReference type="GO" id="GO:0005737">
    <property type="term" value="C:cytoplasm"/>
    <property type="evidence" value="ECO:0007669"/>
    <property type="project" value="TreeGrafter"/>
</dbReference>
<dbReference type="PANTHER" id="PTHR11638">
    <property type="entry name" value="ATP-DEPENDENT CLP PROTEASE"/>
    <property type="match status" value="1"/>
</dbReference>
<protein>
    <recommendedName>
        <fullName evidence="3">ClpA/ClpB AAA lid domain-containing protein</fullName>
    </recommendedName>
</protein>
<evidence type="ECO:0000256" key="1">
    <source>
        <dbReference type="ARBA" id="ARBA00022741"/>
    </source>
</evidence>
<sequence>RFQKVEIGEPSLQTTIAILRGLKQKYQEHHGVEIDDEALVAAVELAARYITGRIFPDKAIDLMDEACTAVKLRVSKQREIN</sequence>
<dbReference type="InterPro" id="IPR027417">
    <property type="entry name" value="P-loop_NTPase"/>
</dbReference>
<dbReference type="Pfam" id="PF17871">
    <property type="entry name" value="AAA_lid_9"/>
    <property type="match status" value="1"/>
</dbReference>
<keyword evidence="2" id="KW-0067">ATP-binding</keyword>
<dbReference type="GO" id="GO:0034605">
    <property type="term" value="P:cellular response to heat"/>
    <property type="evidence" value="ECO:0007669"/>
    <property type="project" value="TreeGrafter"/>
</dbReference>
<feature type="domain" description="ClpA/ClpB AAA lid" evidence="3">
    <location>
        <begin position="12"/>
        <end position="79"/>
    </location>
</feature>
<dbReference type="SUPFAM" id="SSF52540">
    <property type="entry name" value="P-loop containing nucleoside triphosphate hydrolases"/>
    <property type="match status" value="1"/>
</dbReference>
<accession>A0A8R7QU22</accession>
<dbReference type="Proteomes" id="UP000015106">
    <property type="component" value="Chromosome 7"/>
</dbReference>
<dbReference type="Gramene" id="TuG1812G0700000557.01.T01">
    <property type="protein sequence ID" value="TuG1812G0700000557.01.T01"/>
    <property type="gene ID" value="TuG1812G0700000557.01"/>
</dbReference>
<dbReference type="PANTHER" id="PTHR11638:SF157">
    <property type="entry name" value="AAA+ ATPASE DOMAIN-CONTAINING PROTEIN"/>
    <property type="match status" value="1"/>
</dbReference>
<dbReference type="Gene3D" id="3.40.50.300">
    <property type="entry name" value="P-loop containing nucleotide triphosphate hydrolases"/>
    <property type="match status" value="1"/>
</dbReference>
<dbReference type="InterPro" id="IPR041546">
    <property type="entry name" value="ClpA/ClpB_AAA_lid"/>
</dbReference>
<evidence type="ECO:0000259" key="3">
    <source>
        <dbReference type="Pfam" id="PF17871"/>
    </source>
</evidence>
<dbReference type="EnsemblPlants" id="TuG1812G0700000557.01.T01">
    <property type="protein sequence ID" value="TuG1812G0700000557.01.T01"/>
    <property type="gene ID" value="TuG1812G0700000557.01"/>
</dbReference>